<dbReference type="HOGENOM" id="CLU_2330596_0_0_5"/>
<keyword evidence="2" id="KW-1185">Reference proteome</keyword>
<sequence>MNAVNASATARRNAAPNSTVGLIAAYEKALTLGPNVEDEITDVEITAAATALASLSKPGVPEEPVKVLNERLGLKIDPESAVFDQIVDEAREIQAARQ</sequence>
<reference evidence="1 2" key="1">
    <citation type="submission" date="2012-02" db="EMBL/GenBank/DDBJ databases">
        <title>Improved High-Quality Draft sequence of Microvirga sp. WSM3557.</title>
        <authorList>
            <consortium name="US DOE Joint Genome Institute"/>
            <person name="Lucas S."/>
            <person name="Han J."/>
            <person name="Lapidus A."/>
            <person name="Cheng J.-F."/>
            <person name="Goodwin L."/>
            <person name="Pitluck S."/>
            <person name="Peters L."/>
            <person name="Zhang X."/>
            <person name="Detter J.C."/>
            <person name="Han C."/>
            <person name="Tapia R."/>
            <person name="Land M."/>
            <person name="Hauser L."/>
            <person name="Kyrpides N."/>
            <person name="Ivanova N."/>
            <person name="Pagani I."/>
            <person name="Brau L."/>
            <person name="Yates R."/>
            <person name="O'Hara G."/>
            <person name="Rui T."/>
            <person name="Howieson J."/>
            <person name="Reeve W."/>
            <person name="Woyke T."/>
        </authorList>
    </citation>
    <scope>NUCLEOTIDE SEQUENCE [LARGE SCALE GENOMIC DNA]</scope>
    <source>
        <strain evidence="1 2">WSM3557</strain>
    </source>
</reference>
<dbReference type="EMBL" id="JH660638">
    <property type="protein sequence ID" value="EIM30386.1"/>
    <property type="molecule type" value="Genomic_DNA"/>
</dbReference>
<protein>
    <submittedName>
        <fullName evidence="1">Uncharacterized protein</fullName>
    </submittedName>
</protein>
<dbReference type="AlphaFoldDB" id="I4Z2E4"/>
<proteinExistence type="predicted"/>
<organism evidence="1 2">
    <name type="scientific">Microvirga lotononidis</name>
    <dbReference type="NCBI Taxonomy" id="864069"/>
    <lineage>
        <taxon>Bacteria</taxon>
        <taxon>Pseudomonadati</taxon>
        <taxon>Pseudomonadota</taxon>
        <taxon>Alphaproteobacteria</taxon>
        <taxon>Hyphomicrobiales</taxon>
        <taxon>Methylobacteriaceae</taxon>
        <taxon>Microvirga</taxon>
    </lineage>
</organism>
<evidence type="ECO:0000313" key="1">
    <source>
        <dbReference type="EMBL" id="EIM30386.1"/>
    </source>
</evidence>
<accession>I4Z2E4</accession>
<name>I4Z2E4_9HYPH</name>
<dbReference type="PATRIC" id="fig|864069.3.peg.1043"/>
<dbReference type="Proteomes" id="UP000003947">
    <property type="component" value="Unassembled WGS sequence"/>
</dbReference>
<dbReference type="STRING" id="864069.MicloDRAFT_00009360"/>
<gene>
    <name evidence="1" type="ORF">MicloDRAFT_00009360</name>
</gene>
<evidence type="ECO:0000313" key="2">
    <source>
        <dbReference type="Proteomes" id="UP000003947"/>
    </source>
</evidence>
<dbReference type="OrthoDB" id="8020572at2"/>